<keyword evidence="3" id="KW-0690">Ribosome biogenesis</keyword>
<evidence type="ECO:0000256" key="3">
    <source>
        <dbReference type="ARBA" id="ARBA00022517"/>
    </source>
</evidence>
<evidence type="ECO:0000313" key="8">
    <source>
        <dbReference type="Proteomes" id="UP001140217"/>
    </source>
</evidence>
<dbReference type="GO" id="GO:0005730">
    <property type="term" value="C:nucleolus"/>
    <property type="evidence" value="ECO:0007669"/>
    <property type="project" value="UniProtKB-SubCell"/>
</dbReference>
<comment type="caution">
    <text evidence="7">The sequence shown here is derived from an EMBL/GenBank/DDBJ whole genome shotgun (WGS) entry which is preliminary data.</text>
</comment>
<dbReference type="EMBL" id="JANBUL010000189">
    <property type="protein sequence ID" value="KAJ2779181.1"/>
    <property type="molecule type" value="Genomic_DNA"/>
</dbReference>
<feature type="region of interest" description="Disordered" evidence="6">
    <location>
        <begin position="186"/>
        <end position="293"/>
    </location>
</feature>
<dbReference type="GO" id="GO:0030687">
    <property type="term" value="C:preribosome, large subunit precursor"/>
    <property type="evidence" value="ECO:0007669"/>
    <property type="project" value="TreeGrafter"/>
</dbReference>
<sequence>MSDDEERVYSESEAMMVDEDEETALEIAALQQADLLPQPKKTFANRKDALAALVDEISQSGLEWIQRCDITSAAPIVVDSIENDLERELKFYEQGLEAAIQAKRLVQKAGVPFARPDDYFAEMVKTDAHMARIRQKLLSEQKGIENAEEAKKQRELRKYGKKIQQEKLKEREDQKKAVLDKVATIKKRLRSGDMGEADDFEVDIDSDDGDASIKPARGKKTKGGKPTPGSKRQRKNEKFGFGGKKRGMKNNTAESSADMSGFSVRKNKSPSFGGVGRRKPATRPGKSRRQRGH</sequence>
<dbReference type="PANTHER" id="PTHR13028:SF0">
    <property type="entry name" value="RRNA-PROCESSING PROTEIN EBP2-RELATED"/>
    <property type="match status" value="1"/>
</dbReference>
<evidence type="ECO:0000256" key="5">
    <source>
        <dbReference type="ARBA" id="ARBA00023242"/>
    </source>
</evidence>
<reference evidence="7" key="1">
    <citation type="submission" date="2022-07" db="EMBL/GenBank/DDBJ databases">
        <title>Phylogenomic reconstructions and comparative analyses of Kickxellomycotina fungi.</title>
        <authorList>
            <person name="Reynolds N.K."/>
            <person name="Stajich J.E."/>
            <person name="Barry K."/>
            <person name="Grigoriev I.V."/>
            <person name="Crous P."/>
            <person name="Smith M.E."/>
        </authorList>
    </citation>
    <scope>NUCLEOTIDE SEQUENCE</scope>
    <source>
        <strain evidence="7">NBRC 105414</strain>
    </source>
</reference>
<dbReference type="OrthoDB" id="443772at2759"/>
<dbReference type="GO" id="GO:0042273">
    <property type="term" value="P:ribosomal large subunit biogenesis"/>
    <property type="evidence" value="ECO:0007669"/>
    <property type="project" value="TreeGrafter"/>
</dbReference>
<dbReference type="GO" id="GO:0006364">
    <property type="term" value="P:rRNA processing"/>
    <property type="evidence" value="ECO:0007669"/>
    <property type="project" value="TreeGrafter"/>
</dbReference>
<feature type="compositionally biased region" description="Basic residues" evidence="6">
    <location>
        <begin position="276"/>
        <end position="293"/>
    </location>
</feature>
<evidence type="ECO:0000256" key="6">
    <source>
        <dbReference type="SAM" id="MobiDB-lite"/>
    </source>
</evidence>
<dbReference type="GO" id="GO:0034399">
    <property type="term" value="C:nuclear periphery"/>
    <property type="evidence" value="ECO:0007669"/>
    <property type="project" value="TreeGrafter"/>
</dbReference>
<dbReference type="Proteomes" id="UP001140217">
    <property type="component" value="Unassembled WGS sequence"/>
</dbReference>
<name>A0A9W8HD34_9FUNG</name>
<evidence type="ECO:0000313" key="7">
    <source>
        <dbReference type="EMBL" id="KAJ2779181.1"/>
    </source>
</evidence>
<keyword evidence="8" id="KW-1185">Reference proteome</keyword>
<proteinExistence type="inferred from homology"/>
<evidence type="ECO:0000256" key="4">
    <source>
        <dbReference type="ARBA" id="ARBA00023054"/>
    </source>
</evidence>
<evidence type="ECO:0000256" key="2">
    <source>
        <dbReference type="ARBA" id="ARBA00007336"/>
    </source>
</evidence>
<organism evidence="7 8">
    <name type="scientific">Coemansia javaensis</name>
    <dbReference type="NCBI Taxonomy" id="2761396"/>
    <lineage>
        <taxon>Eukaryota</taxon>
        <taxon>Fungi</taxon>
        <taxon>Fungi incertae sedis</taxon>
        <taxon>Zoopagomycota</taxon>
        <taxon>Kickxellomycotina</taxon>
        <taxon>Kickxellomycetes</taxon>
        <taxon>Kickxellales</taxon>
        <taxon>Kickxellaceae</taxon>
        <taxon>Coemansia</taxon>
    </lineage>
</organism>
<keyword evidence="5" id="KW-0539">Nucleus</keyword>
<gene>
    <name evidence="7" type="primary">ebp2</name>
    <name evidence="7" type="ORF">H4R18_004160</name>
</gene>
<dbReference type="Pfam" id="PF05890">
    <property type="entry name" value="Ebp2"/>
    <property type="match status" value="1"/>
</dbReference>
<accession>A0A9W8HD34</accession>
<evidence type="ECO:0000256" key="1">
    <source>
        <dbReference type="ARBA" id="ARBA00004604"/>
    </source>
</evidence>
<dbReference type="InterPro" id="IPR008610">
    <property type="entry name" value="Ebp2"/>
</dbReference>
<feature type="compositionally biased region" description="Acidic residues" evidence="6">
    <location>
        <begin position="195"/>
        <end position="210"/>
    </location>
</feature>
<dbReference type="PANTHER" id="PTHR13028">
    <property type="entry name" value="RRNA PROCESSING PROTEIN EBNA1-BINDING PROTEIN-RELATED"/>
    <property type="match status" value="1"/>
</dbReference>
<keyword evidence="4" id="KW-0175">Coiled coil</keyword>
<protein>
    <submittedName>
        <fullName evidence="7">rRNA processing protein</fullName>
    </submittedName>
</protein>
<comment type="similarity">
    <text evidence="2">Belongs to the EBP2 family.</text>
</comment>
<comment type="subcellular location">
    <subcellularLocation>
        <location evidence="1">Nucleus</location>
        <location evidence="1">Nucleolus</location>
    </subcellularLocation>
</comment>
<dbReference type="AlphaFoldDB" id="A0A9W8HD34"/>